<reference evidence="5" key="1">
    <citation type="submission" date="2022-11" db="EMBL/GenBank/DDBJ databases">
        <title>Candidatus Alkanophaga archaea from heated hydrothermal vent sediment oxidize petroleum alkanes.</title>
        <authorList>
            <person name="Zehnle H."/>
            <person name="Laso-Perez R."/>
            <person name="Lipp J."/>
            <person name="Teske A."/>
            <person name="Wegener G."/>
        </authorList>
    </citation>
    <scope>NUCLEOTIDE SEQUENCE</scope>
    <source>
        <strain evidence="5">MCA70</strain>
    </source>
</reference>
<accession>A0AAE3P4U6</accession>
<dbReference type="PROSITE" id="PS00198">
    <property type="entry name" value="4FE4S_FER_1"/>
    <property type="match status" value="1"/>
</dbReference>
<dbReference type="GO" id="GO:0051536">
    <property type="term" value="F:iron-sulfur cluster binding"/>
    <property type="evidence" value="ECO:0007669"/>
    <property type="project" value="UniProtKB-KW"/>
</dbReference>
<evidence type="ECO:0000313" key="6">
    <source>
        <dbReference type="Proteomes" id="UP001144110"/>
    </source>
</evidence>
<dbReference type="Proteomes" id="UP001144110">
    <property type="component" value="Unassembled WGS sequence"/>
</dbReference>
<dbReference type="PROSITE" id="PS51379">
    <property type="entry name" value="4FE4S_FER_2"/>
    <property type="match status" value="2"/>
</dbReference>
<organism evidence="5 6">
    <name type="scientific">Candidatus Thermodesulfobacterium syntrophicum</name>
    <dbReference type="NCBI Taxonomy" id="3060442"/>
    <lineage>
        <taxon>Bacteria</taxon>
        <taxon>Pseudomonadati</taxon>
        <taxon>Thermodesulfobacteriota</taxon>
        <taxon>Thermodesulfobacteria</taxon>
        <taxon>Thermodesulfobacteriales</taxon>
        <taxon>Thermodesulfobacteriaceae</taxon>
        <taxon>Thermodesulfobacterium</taxon>
    </lineage>
</organism>
<dbReference type="CDD" id="cd03110">
    <property type="entry name" value="SIMIBI_bact_arch"/>
    <property type="match status" value="1"/>
</dbReference>
<comment type="caution">
    <text evidence="5">The sequence shown here is derived from an EMBL/GenBank/DDBJ whole genome shotgun (WGS) entry which is preliminary data.</text>
</comment>
<dbReference type="Gene3D" id="3.40.50.300">
    <property type="entry name" value="P-loop containing nucleotide triphosphate hydrolases"/>
    <property type="match status" value="1"/>
</dbReference>
<sequence>MKQILIISGKGGTGKTVISGCLAVLLKNKTIVDADVDAANLHLLLHPKIKESYDFVGGKLARIDKEKCSGCGTCIEICKFSAISEDFEIDPLFCEGCTICSYFCPESAIILEDRISGKYFISETKYGPLIHARLGIAQENSGKLVTKLREIAKDIAEKEKKDFIIIDGPPGVGCPVMASMAGVDLVIAVTEPTLSGLHDLERILELANHFKIPVKVIINKFDLNPEMSSKIESNLKQKNIDVIGKIPFSEEIINSVKNQIPFLEYAKMFNKNRDIAELIEKILNNAVYSTF</sequence>
<evidence type="ECO:0000259" key="4">
    <source>
        <dbReference type="PROSITE" id="PS51379"/>
    </source>
</evidence>
<evidence type="ECO:0000256" key="1">
    <source>
        <dbReference type="ARBA" id="ARBA00022723"/>
    </source>
</evidence>
<dbReference type="SUPFAM" id="SSF54862">
    <property type="entry name" value="4Fe-4S ferredoxins"/>
    <property type="match status" value="1"/>
</dbReference>
<dbReference type="InterPro" id="IPR002586">
    <property type="entry name" value="CobQ/CobB/MinD/ParA_Nub-bd_dom"/>
</dbReference>
<dbReference type="Pfam" id="PF00037">
    <property type="entry name" value="Fer4"/>
    <property type="match status" value="1"/>
</dbReference>
<dbReference type="InterPro" id="IPR017896">
    <property type="entry name" value="4Fe4S_Fe-S-bd"/>
</dbReference>
<evidence type="ECO:0000313" key="5">
    <source>
        <dbReference type="EMBL" id="MDF2952789.1"/>
    </source>
</evidence>
<keyword evidence="2" id="KW-0408">Iron</keyword>
<dbReference type="GO" id="GO:0046872">
    <property type="term" value="F:metal ion binding"/>
    <property type="evidence" value="ECO:0007669"/>
    <property type="project" value="UniProtKB-KW"/>
</dbReference>
<dbReference type="AlphaFoldDB" id="A0AAE3P4U6"/>
<dbReference type="Gene3D" id="3.30.70.20">
    <property type="match status" value="1"/>
</dbReference>
<proteinExistence type="predicted"/>
<protein>
    <submittedName>
        <fullName evidence="5">MinD superfamily P-loop ATPase</fullName>
    </submittedName>
</protein>
<dbReference type="PANTHER" id="PTHR43534:SF1">
    <property type="entry name" value="4FE-4S CLUSTER CONTAINING PARA FAMILY ATPASE PROTEIN"/>
    <property type="match status" value="1"/>
</dbReference>
<keyword evidence="3" id="KW-0411">Iron-sulfur</keyword>
<dbReference type="InterPro" id="IPR017900">
    <property type="entry name" value="4Fe4S_Fe_S_CS"/>
</dbReference>
<dbReference type="InterPro" id="IPR027417">
    <property type="entry name" value="P-loop_NTPase"/>
</dbReference>
<gene>
    <name evidence="5" type="ORF">OD816_000034</name>
</gene>
<keyword evidence="1" id="KW-0479">Metal-binding</keyword>
<feature type="domain" description="4Fe-4S ferredoxin-type" evidence="4">
    <location>
        <begin position="89"/>
        <end position="114"/>
    </location>
</feature>
<dbReference type="EMBL" id="JAPHEG010000001">
    <property type="protein sequence ID" value="MDF2952789.1"/>
    <property type="molecule type" value="Genomic_DNA"/>
</dbReference>
<dbReference type="PANTHER" id="PTHR43534">
    <property type="entry name" value="MIND SUPERFAMILY P-LOOP ATPASE CONTAINING AN INSERTED FERREDOXIN DOMAIN"/>
    <property type="match status" value="1"/>
</dbReference>
<feature type="domain" description="4Fe-4S ferredoxin-type" evidence="4">
    <location>
        <begin position="59"/>
        <end position="88"/>
    </location>
</feature>
<dbReference type="SUPFAM" id="SSF52540">
    <property type="entry name" value="P-loop containing nucleoside triphosphate hydrolases"/>
    <property type="match status" value="1"/>
</dbReference>
<evidence type="ECO:0000256" key="3">
    <source>
        <dbReference type="ARBA" id="ARBA00023014"/>
    </source>
</evidence>
<dbReference type="Pfam" id="PF01656">
    <property type="entry name" value="CbiA"/>
    <property type="match status" value="1"/>
</dbReference>
<evidence type="ECO:0000256" key="2">
    <source>
        <dbReference type="ARBA" id="ARBA00023004"/>
    </source>
</evidence>
<name>A0AAE3P4U6_9BACT</name>